<dbReference type="AlphaFoldDB" id="A0A3N4L9F5"/>
<name>A0A3N4L9F5_9PEZI</name>
<dbReference type="Pfam" id="PF09350">
    <property type="entry name" value="DJC28_CD"/>
    <property type="match status" value="1"/>
</dbReference>
<dbReference type="EMBL" id="ML119106">
    <property type="protein sequence ID" value="RPB17271.1"/>
    <property type="molecule type" value="Genomic_DNA"/>
</dbReference>
<dbReference type="InterPro" id="IPR018961">
    <property type="entry name" value="DnaJ_homolog_subfam-C_membr-28"/>
</dbReference>
<evidence type="ECO:0000313" key="5">
    <source>
        <dbReference type="Proteomes" id="UP000277580"/>
    </source>
</evidence>
<protein>
    <recommendedName>
        <fullName evidence="3">DnaJ homologue subfamily C member 28 conserved domain-containing protein</fullName>
    </recommendedName>
</protein>
<feature type="region of interest" description="Disordered" evidence="2">
    <location>
        <begin position="22"/>
        <end position="56"/>
    </location>
</feature>
<dbReference type="InParanoid" id="A0A3N4L9F5"/>
<evidence type="ECO:0000256" key="1">
    <source>
        <dbReference type="SAM" id="Coils"/>
    </source>
</evidence>
<dbReference type="OrthoDB" id="1922282at2759"/>
<reference evidence="4 5" key="1">
    <citation type="journal article" date="2018" name="Nat. Ecol. Evol.">
        <title>Pezizomycetes genomes reveal the molecular basis of ectomycorrhizal truffle lifestyle.</title>
        <authorList>
            <person name="Murat C."/>
            <person name="Payen T."/>
            <person name="Noel B."/>
            <person name="Kuo A."/>
            <person name="Morin E."/>
            <person name="Chen J."/>
            <person name="Kohler A."/>
            <person name="Krizsan K."/>
            <person name="Balestrini R."/>
            <person name="Da Silva C."/>
            <person name="Montanini B."/>
            <person name="Hainaut M."/>
            <person name="Levati E."/>
            <person name="Barry K.W."/>
            <person name="Belfiori B."/>
            <person name="Cichocki N."/>
            <person name="Clum A."/>
            <person name="Dockter R.B."/>
            <person name="Fauchery L."/>
            <person name="Guy J."/>
            <person name="Iotti M."/>
            <person name="Le Tacon F."/>
            <person name="Lindquist E.A."/>
            <person name="Lipzen A."/>
            <person name="Malagnac F."/>
            <person name="Mello A."/>
            <person name="Molinier V."/>
            <person name="Miyauchi S."/>
            <person name="Poulain J."/>
            <person name="Riccioni C."/>
            <person name="Rubini A."/>
            <person name="Sitrit Y."/>
            <person name="Splivallo R."/>
            <person name="Traeger S."/>
            <person name="Wang M."/>
            <person name="Zifcakova L."/>
            <person name="Wipf D."/>
            <person name="Zambonelli A."/>
            <person name="Paolocci F."/>
            <person name="Nowrousian M."/>
            <person name="Ottonello S."/>
            <person name="Baldrian P."/>
            <person name="Spatafora J.W."/>
            <person name="Henrissat B."/>
            <person name="Nagy L.G."/>
            <person name="Aury J.M."/>
            <person name="Wincker P."/>
            <person name="Grigoriev I.V."/>
            <person name="Bonfante P."/>
            <person name="Martin F.M."/>
        </authorList>
    </citation>
    <scope>NUCLEOTIDE SEQUENCE [LARGE SCALE GENOMIC DNA]</scope>
    <source>
        <strain evidence="4 5">CCBAS932</strain>
    </source>
</reference>
<gene>
    <name evidence="4" type="ORF">P167DRAFT_531517</name>
</gene>
<dbReference type="PANTHER" id="PTHR39394">
    <property type="entry name" value="YALI0E31793P"/>
    <property type="match status" value="1"/>
</dbReference>
<dbReference type="PANTHER" id="PTHR39394:SF1">
    <property type="entry name" value="DNAJ HOMOLOGUE SUBFAMILY C MEMBER 28 CONSERVED DOMAIN-CONTAINING PROTEIN"/>
    <property type="match status" value="1"/>
</dbReference>
<accession>A0A3N4L9F5</accession>
<sequence>MSLKLLGRRSIYKSCPHPSVQLVQHRLSSSSSSSSSNATQSSPPAPQNEETESESALTRRFTAMAEDALAASPRRASQIASENPFSEDLKRELEARIAGADFKSANASAIASANLPSYASKHTRDIASAQHWTGTESTSDSVLRMLVDAHKPLKKDLRGSAKPANIDLRPTRKYQPRSSGDRIARAREKTTEYSLVRDAATEDEKAEIRSMFRDRFLPESRAVASVNALKSLADEKIEEARQRGAFKHNSMRGKPLVRDHTAESPFLDTTEYLLNRIIKDQDIVPPWIEKQQDLAVAVRTFRERLRVEWKRHVSRTIAAEVTGLEEQCRRAERYAEAEERLRRIEERAARIEEGKEVIEEEEIPATGGSITPFRDPVWEKTEASYHNLSIENLNSITRTYNLMAPELAKKTYFSLERELKNCFRECAPQIAGEIRARATRSNASTSFLIERKGESGILESLAGESAEVYDSKKPNYGFKEFWRDVFGRRKEVA</sequence>
<keyword evidence="1" id="KW-0175">Coiled coil</keyword>
<feature type="domain" description="DnaJ homologue subfamily C member 28 conserved" evidence="3">
    <location>
        <begin position="232"/>
        <end position="302"/>
    </location>
</feature>
<keyword evidence="5" id="KW-1185">Reference proteome</keyword>
<evidence type="ECO:0000259" key="3">
    <source>
        <dbReference type="Pfam" id="PF09350"/>
    </source>
</evidence>
<dbReference type="Proteomes" id="UP000277580">
    <property type="component" value="Unassembled WGS sequence"/>
</dbReference>
<feature type="coiled-coil region" evidence="1">
    <location>
        <begin position="321"/>
        <end position="361"/>
    </location>
</feature>
<evidence type="ECO:0000313" key="4">
    <source>
        <dbReference type="EMBL" id="RPB17271.1"/>
    </source>
</evidence>
<evidence type="ECO:0000256" key="2">
    <source>
        <dbReference type="SAM" id="MobiDB-lite"/>
    </source>
</evidence>
<proteinExistence type="predicted"/>
<organism evidence="4 5">
    <name type="scientific">Morchella conica CCBAS932</name>
    <dbReference type="NCBI Taxonomy" id="1392247"/>
    <lineage>
        <taxon>Eukaryota</taxon>
        <taxon>Fungi</taxon>
        <taxon>Dikarya</taxon>
        <taxon>Ascomycota</taxon>
        <taxon>Pezizomycotina</taxon>
        <taxon>Pezizomycetes</taxon>
        <taxon>Pezizales</taxon>
        <taxon>Morchellaceae</taxon>
        <taxon>Morchella</taxon>
    </lineage>
</organism>